<protein>
    <submittedName>
        <fullName evidence="4">Adenylate/guanylate cyclase domain-containing protein</fullName>
    </submittedName>
</protein>
<proteinExistence type="inferred from homology"/>
<gene>
    <name evidence="4" type="ORF">NDK47_13925</name>
</gene>
<reference evidence="4" key="1">
    <citation type="submission" date="2022-06" db="EMBL/GenBank/DDBJ databases">
        <title>Genome sequencing of Brevibacillus sp. BB3-R1.</title>
        <authorList>
            <person name="Heo J."/>
            <person name="Lee D."/>
            <person name="Won M."/>
            <person name="Han B.-H."/>
            <person name="Hong S.-B."/>
            <person name="Kwon S.-W."/>
        </authorList>
    </citation>
    <scope>NUCLEOTIDE SEQUENCE</scope>
    <source>
        <strain evidence="4">BB3-R1</strain>
    </source>
</reference>
<evidence type="ECO:0000259" key="3">
    <source>
        <dbReference type="PROSITE" id="PS50125"/>
    </source>
</evidence>
<dbReference type="SMART" id="SM01080">
    <property type="entry name" value="CHASE2"/>
    <property type="match status" value="1"/>
</dbReference>
<dbReference type="PANTHER" id="PTHR43081">
    <property type="entry name" value="ADENYLATE CYCLASE, TERMINAL-DIFFERENTIATION SPECIFIC-RELATED"/>
    <property type="match status" value="1"/>
</dbReference>
<evidence type="ECO:0000256" key="2">
    <source>
        <dbReference type="SAM" id="Phobius"/>
    </source>
</evidence>
<dbReference type="Proteomes" id="UP001056500">
    <property type="component" value="Chromosome"/>
</dbReference>
<name>A0ABY4W896_9BACL</name>
<organism evidence="4 5">
    <name type="scientific">Brevibacillus ruminantium</name>
    <dbReference type="NCBI Taxonomy" id="2950604"/>
    <lineage>
        <taxon>Bacteria</taxon>
        <taxon>Bacillati</taxon>
        <taxon>Bacillota</taxon>
        <taxon>Bacilli</taxon>
        <taxon>Bacillales</taxon>
        <taxon>Paenibacillaceae</taxon>
        <taxon>Brevibacillus</taxon>
    </lineage>
</organism>
<feature type="transmembrane region" description="Helical" evidence="2">
    <location>
        <begin position="7"/>
        <end position="32"/>
    </location>
</feature>
<feature type="domain" description="Guanylate cyclase" evidence="3">
    <location>
        <begin position="408"/>
        <end position="540"/>
    </location>
</feature>
<dbReference type="Pfam" id="PF00211">
    <property type="entry name" value="Guanylate_cyc"/>
    <property type="match status" value="1"/>
</dbReference>
<feature type="transmembrane region" description="Helical" evidence="2">
    <location>
        <begin position="289"/>
        <end position="309"/>
    </location>
</feature>
<evidence type="ECO:0000313" key="4">
    <source>
        <dbReference type="EMBL" id="USG63288.1"/>
    </source>
</evidence>
<dbReference type="CDD" id="cd07302">
    <property type="entry name" value="CHD"/>
    <property type="match status" value="1"/>
</dbReference>
<feature type="transmembrane region" description="Helical" evidence="2">
    <location>
        <begin position="316"/>
        <end position="336"/>
    </location>
</feature>
<dbReference type="EMBL" id="CP098755">
    <property type="protein sequence ID" value="USG63288.1"/>
    <property type="molecule type" value="Genomic_DNA"/>
</dbReference>
<dbReference type="Pfam" id="PF05226">
    <property type="entry name" value="CHASE2"/>
    <property type="match status" value="1"/>
</dbReference>
<dbReference type="PANTHER" id="PTHR43081:SF1">
    <property type="entry name" value="ADENYLATE CYCLASE, TERMINAL-DIFFERENTIATION SPECIFIC"/>
    <property type="match status" value="1"/>
</dbReference>
<dbReference type="SUPFAM" id="SSF55073">
    <property type="entry name" value="Nucleotide cyclase"/>
    <property type="match status" value="1"/>
</dbReference>
<dbReference type="InterPro" id="IPR050697">
    <property type="entry name" value="Adenylyl/Guanylyl_Cyclase_3/4"/>
</dbReference>
<keyword evidence="2" id="KW-0812">Transmembrane</keyword>
<dbReference type="SMART" id="SM00044">
    <property type="entry name" value="CYCc"/>
    <property type="match status" value="1"/>
</dbReference>
<dbReference type="RefSeq" id="WP_251870370.1">
    <property type="nucleotide sequence ID" value="NZ_CP098755.1"/>
</dbReference>
<keyword evidence="5" id="KW-1185">Reference proteome</keyword>
<sequence length="603" mass="68109">MKKQIQRFLVIGNILVLLVCLTVFMTSSLHVLSRALYDYDQRTTMKHEPHEDIIVIEIDQESLDLLGTFPWPRDLYIPLLEQISGAKVIAFDIMFTTKSEDPSVDKDFADALAKLDNVIIPSFAEMESFFRKETRVKKDEWLKGQALYRSIPEISSVSKTAHINAALDEDGAIRRTWLMLDTPEGPIPSLAYKIAEMHGAEVSHYLTDNPQAELSIKFNQTTKDFMSIPFYMVVSGEVPPETFQDRIVLIGMAAAGSDAHPTPVDSNMYLVYAHANIVDQLLRNENISFGSDLLVICLIIAALSCSLWFTWRLRPIIGVLLVSFSSALMWSGQWYLFAKHSFYLDVMYPLAALWLGYLLNLATKTYFETKQKHFITRQFGRYLSPELVKEIANSDVELPLGGVNREISILFLDIRGFTPLSEKLAPEEIVDFLNRMFDMITIKVLANKGTIDKFIGDAAMVLFNAPLDVPHHEYRAVKTAFDIQQGMQDVQAFIREKHDVEVSIGIGINTGQVVVGNIGSYLRVDYTAIGDAVNTAARIESVSAANQILVSEETYLRTKEYFRFKEIGEKKVKGKSSAIRLYEVLDWIVAPTDRKNSGKAEKI</sequence>
<dbReference type="InterPro" id="IPR029787">
    <property type="entry name" value="Nucleotide_cyclase"/>
</dbReference>
<dbReference type="Gene3D" id="3.30.70.1230">
    <property type="entry name" value="Nucleotide cyclase"/>
    <property type="match status" value="1"/>
</dbReference>
<feature type="transmembrane region" description="Helical" evidence="2">
    <location>
        <begin position="342"/>
        <end position="362"/>
    </location>
</feature>
<comment type="similarity">
    <text evidence="1">Belongs to the adenylyl cyclase class-3 family.</text>
</comment>
<keyword evidence="2" id="KW-1133">Transmembrane helix</keyword>
<dbReference type="PROSITE" id="PS50125">
    <property type="entry name" value="GUANYLATE_CYCLASE_2"/>
    <property type="match status" value="1"/>
</dbReference>
<evidence type="ECO:0000313" key="5">
    <source>
        <dbReference type="Proteomes" id="UP001056500"/>
    </source>
</evidence>
<evidence type="ECO:0000256" key="1">
    <source>
        <dbReference type="ARBA" id="ARBA00005381"/>
    </source>
</evidence>
<dbReference type="InterPro" id="IPR007890">
    <property type="entry name" value="CHASE2"/>
</dbReference>
<keyword evidence="2" id="KW-0472">Membrane</keyword>
<dbReference type="InterPro" id="IPR001054">
    <property type="entry name" value="A/G_cyclase"/>
</dbReference>
<accession>A0ABY4W896</accession>